<evidence type="ECO:0000313" key="2">
    <source>
        <dbReference type="Proteomes" id="UP000531840"/>
    </source>
</evidence>
<dbReference type="Gene3D" id="1.10.287.750">
    <property type="entry name" value="SO2669-like"/>
    <property type="match status" value="1"/>
</dbReference>
<protein>
    <submittedName>
        <fullName evidence="1">DUF1507 family protein</fullName>
    </submittedName>
</protein>
<name>A0ABX2T132_9BACL</name>
<reference evidence="1 2" key="1">
    <citation type="submission" date="2020-07" db="EMBL/GenBank/DDBJ databases">
        <title>MOT database genomes.</title>
        <authorList>
            <person name="Joseph S."/>
            <person name="Aduse-Opoku J."/>
            <person name="Hashim A."/>
            <person name="Wade W."/>
            <person name="Curtis M."/>
        </authorList>
    </citation>
    <scope>NUCLEOTIDE SEQUENCE [LARGE SCALE GENOMIC DNA]</scope>
    <source>
        <strain evidence="1 2">CIP 106318</strain>
    </source>
</reference>
<proteinExistence type="predicted"/>
<dbReference type="InterPro" id="IPR009983">
    <property type="entry name" value="UPF0358"/>
</dbReference>
<dbReference type="InterPro" id="IPR036270">
    <property type="entry name" value="UPF0358_sf"/>
</dbReference>
<dbReference type="Pfam" id="PF07408">
    <property type="entry name" value="DUF1507"/>
    <property type="match status" value="1"/>
</dbReference>
<dbReference type="SUPFAM" id="SSF140404">
    <property type="entry name" value="EF2458-like"/>
    <property type="match status" value="1"/>
</dbReference>
<gene>
    <name evidence="1" type="ORF">HZY85_02955</name>
</gene>
<evidence type="ECO:0000313" key="1">
    <source>
        <dbReference type="EMBL" id="NYS47154.1"/>
    </source>
</evidence>
<dbReference type="EMBL" id="JACBYF010000004">
    <property type="protein sequence ID" value="NYS47154.1"/>
    <property type="molecule type" value="Genomic_DNA"/>
</dbReference>
<dbReference type="Proteomes" id="UP000531840">
    <property type="component" value="Unassembled WGS sequence"/>
</dbReference>
<accession>A0ABX2T132</accession>
<comment type="caution">
    <text evidence="1">The sequence shown here is derived from an EMBL/GenBank/DDBJ whole genome shotgun (WGS) entry which is preliminary data.</text>
</comment>
<organism evidence="1 2">
    <name type="scientific">Gemelliphila palaticanis</name>
    <dbReference type="NCBI Taxonomy" id="81950"/>
    <lineage>
        <taxon>Bacteria</taxon>
        <taxon>Bacillati</taxon>
        <taxon>Bacillota</taxon>
        <taxon>Bacilli</taxon>
        <taxon>Bacillales</taxon>
        <taxon>Gemellaceae</taxon>
        <taxon>Gemelliphila</taxon>
    </lineage>
</organism>
<sequence>MMNSILQAKVKTKINRDVKKIEDLIEAQLSIKKYRECPLYEDVIDTHIFGISKQLELAVEVGFINEEYSRNILEQLENKINSLYNIIEEKKVN</sequence>
<keyword evidence="2" id="KW-1185">Reference proteome</keyword>